<organism evidence="1 2">
    <name type="scientific">Gloeocapsopsis crepidinum LEGE 06123</name>
    <dbReference type="NCBI Taxonomy" id="588587"/>
    <lineage>
        <taxon>Bacteria</taxon>
        <taxon>Bacillati</taxon>
        <taxon>Cyanobacteriota</taxon>
        <taxon>Cyanophyceae</taxon>
        <taxon>Oscillatoriophycideae</taxon>
        <taxon>Chroococcales</taxon>
        <taxon>Chroococcaceae</taxon>
        <taxon>Gloeocapsopsis</taxon>
    </lineage>
</organism>
<dbReference type="Proteomes" id="UP000651156">
    <property type="component" value="Unassembled WGS sequence"/>
</dbReference>
<protein>
    <submittedName>
        <fullName evidence="1">Uncharacterized protein</fullName>
    </submittedName>
</protein>
<name>A0ABR9UL32_9CHRO</name>
<accession>A0ABR9UL32</accession>
<gene>
    <name evidence="1" type="ORF">IQ230_01195</name>
</gene>
<sequence length="52" mass="6199">MNRDKVDKTDRKDTKDVDFFNQLQENEKEKGKVVRGKGHTWTTFIETLLGDW</sequence>
<comment type="caution">
    <text evidence="1">The sequence shown here is derived from an EMBL/GenBank/DDBJ whole genome shotgun (WGS) entry which is preliminary data.</text>
</comment>
<dbReference type="RefSeq" id="WP_193930051.1">
    <property type="nucleotide sequence ID" value="NZ_CAWPMZ010000058.1"/>
</dbReference>
<keyword evidence="2" id="KW-1185">Reference proteome</keyword>
<evidence type="ECO:0000313" key="1">
    <source>
        <dbReference type="EMBL" id="MBE9189003.1"/>
    </source>
</evidence>
<dbReference type="EMBL" id="JADEWN010000002">
    <property type="protein sequence ID" value="MBE9189003.1"/>
    <property type="molecule type" value="Genomic_DNA"/>
</dbReference>
<evidence type="ECO:0000313" key="2">
    <source>
        <dbReference type="Proteomes" id="UP000651156"/>
    </source>
</evidence>
<proteinExistence type="predicted"/>
<reference evidence="1 2" key="1">
    <citation type="submission" date="2020-10" db="EMBL/GenBank/DDBJ databases">
        <authorList>
            <person name="Castelo-Branco R."/>
            <person name="Eusebio N."/>
            <person name="Adriana R."/>
            <person name="Vieira A."/>
            <person name="Brugerolle De Fraissinette N."/>
            <person name="Rezende De Castro R."/>
            <person name="Schneider M.P."/>
            <person name="Vasconcelos V."/>
            <person name="Leao P.N."/>
        </authorList>
    </citation>
    <scope>NUCLEOTIDE SEQUENCE [LARGE SCALE GENOMIC DNA]</scope>
    <source>
        <strain evidence="1 2">LEGE 06123</strain>
    </source>
</reference>